<protein>
    <submittedName>
        <fullName evidence="1">RING finger protein 150</fullName>
    </submittedName>
</protein>
<reference evidence="1" key="1">
    <citation type="submission" date="2023-04" db="EMBL/GenBank/DDBJ databases">
        <title>Chromosome-level genome of Chaenocephalus aceratus.</title>
        <authorList>
            <person name="Park H."/>
        </authorList>
    </citation>
    <scope>NUCLEOTIDE SEQUENCE</scope>
    <source>
        <strain evidence="1">DE</strain>
        <tissue evidence="1">Muscle</tissue>
    </source>
</reference>
<sequence>ERLDTSQISVCFVGPRSLSPSNLEVTHVTELQCERNELGRHGEQHSDRQYSQSTVSLGLGCHSPSLLCLPGADQLAPRLWDSDTPQIISAL</sequence>
<accession>A0AAD9BHK1</accession>
<dbReference type="Proteomes" id="UP001228049">
    <property type="component" value="Unassembled WGS sequence"/>
</dbReference>
<name>A0AAD9BHK1_DISEL</name>
<feature type="non-terminal residue" evidence="1">
    <location>
        <position position="91"/>
    </location>
</feature>
<keyword evidence="2" id="KW-1185">Reference proteome</keyword>
<dbReference type="AlphaFoldDB" id="A0AAD9BHK1"/>
<evidence type="ECO:0000313" key="2">
    <source>
        <dbReference type="Proteomes" id="UP001228049"/>
    </source>
</evidence>
<organism evidence="1 2">
    <name type="scientific">Dissostichus eleginoides</name>
    <name type="common">Patagonian toothfish</name>
    <name type="synonym">Dissostichus amissus</name>
    <dbReference type="NCBI Taxonomy" id="100907"/>
    <lineage>
        <taxon>Eukaryota</taxon>
        <taxon>Metazoa</taxon>
        <taxon>Chordata</taxon>
        <taxon>Craniata</taxon>
        <taxon>Vertebrata</taxon>
        <taxon>Euteleostomi</taxon>
        <taxon>Actinopterygii</taxon>
        <taxon>Neopterygii</taxon>
        <taxon>Teleostei</taxon>
        <taxon>Neoteleostei</taxon>
        <taxon>Acanthomorphata</taxon>
        <taxon>Eupercaria</taxon>
        <taxon>Perciformes</taxon>
        <taxon>Notothenioidei</taxon>
        <taxon>Nototheniidae</taxon>
        <taxon>Dissostichus</taxon>
    </lineage>
</organism>
<proteinExistence type="predicted"/>
<dbReference type="EMBL" id="JASDAP010000023">
    <property type="protein sequence ID" value="KAK1882823.1"/>
    <property type="molecule type" value="Genomic_DNA"/>
</dbReference>
<feature type="non-terminal residue" evidence="1">
    <location>
        <position position="1"/>
    </location>
</feature>
<comment type="caution">
    <text evidence="1">The sequence shown here is derived from an EMBL/GenBank/DDBJ whole genome shotgun (WGS) entry which is preliminary data.</text>
</comment>
<evidence type="ECO:0000313" key="1">
    <source>
        <dbReference type="EMBL" id="KAK1882823.1"/>
    </source>
</evidence>
<gene>
    <name evidence="1" type="ORF">KUDE01_023603</name>
</gene>